<feature type="signal peptide" evidence="1">
    <location>
        <begin position="1"/>
        <end position="27"/>
    </location>
</feature>
<dbReference type="Proteomes" id="UP001634007">
    <property type="component" value="Unassembled WGS sequence"/>
</dbReference>
<evidence type="ECO:0000313" key="2">
    <source>
        <dbReference type="EMBL" id="KAL3741575.1"/>
    </source>
</evidence>
<organism evidence="2 3">
    <name type="scientific">Eucalyptus globulus</name>
    <name type="common">Tasmanian blue gum</name>
    <dbReference type="NCBI Taxonomy" id="34317"/>
    <lineage>
        <taxon>Eukaryota</taxon>
        <taxon>Viridiplantae</taxon>
        <taxon>Streptophyta</taxon>
        <taxon>Embryophyta</taxon>
        <taxon>Tracheophyta</taxon>
        <taxon>Spermatophyta</taxon>
        <taxon>Magnoliopsida</taxon>
        <taxon>eudicotyledons</taxon>
        <taxon>Gunneridae</taxon>
        <taxon>Pentapetalae</taxon>
        <taxon>rosids</taxon>
        <taxon>malvids</taxon>
        <taxon>Myrtales</taxon>
        <taxon>Myrtaceae</taxon>
        <taxon>Myrtoideae</taxon>
        <taxon>Eucalypteae</taxon>
        <taxon>Eucalyptus</taxon>
    </lineage>
</organism>
<name>A0ABD3KP18_EUCGL</name>
<dbReference type="AlphaFoldDB" id="A0ABD3KP18"/>
<evidence type="ECO:0000313" key="3">
    <source>
        <dbReference type="Proteomes" id="UP001634007"/>
    </source>
</evidence>
<evidence type="ECO:0000256" key="1">
    <source>
        <dbReference type="SAM" id="SignalP"/>
    </source>
</evidence>
<feature type="chain" id="PRO_5044834883" evidence="1">
    <location>
        <begin position="28"/>
        <end position="102"/>
    </location>
</feature>
<keyword evidence="3" id="KW-1185">Reference proteome</keyword>
<accession>A0ABD3KP18</accession>
<gene>
    <name evidence="2" type="ORF">ACJRO7_017096</name>
</gene>
<keyword evidence="1" id="KW-0732">Signal</keyword>
<comment type="caution">
    <text evidence="2">The sequence shown here is derived from an EMBL/GenBank/DDBJ whole genome shotgun (WGS) entry which is preliminary data.</text>
</comment>
<proteinExistence type="predicted"/>
<reference evidence="2 3" key="1">
    <citation type="submission" date="2024-11" db="EMBL/GenBank/DDBJ databases">
        <title>Chromosome-level genome assembly of Eucalyptus globulus Labill. provides insights into its genome evolution.</title>
        <authorList>
            <person name="Li X."/>
        </authorList>
    </citation>
    <scope>NUCLEOTIDE SEQUENCE [LARGE SCALE GENOMIC DNA]</scope>
    <source>
        <strain evidence="2">CL2024</strain>
        <tissue evidence="2">Fresh tender leaves</tissue>
    </source>
</reference>
<protein>
    <submittedName>
        <fullName evidence="2">Uncharacterized protein</fullName>
    </submittedName>
</protein>
<sequence>MNAKSCTALVVVMLVATMALQASVARANALCEAKCWTLCAPNPTDCLDDCLRKCGSKVETAQGQCNLGCLISKCRNPHLDAKEACANSCAEGCKQSYANKKF</sequence>
<dbReference type="EMBL" id="JBJKBG010000004">
    <property type="protein sequence ID" value="KAL3741575.1"/>
    <property type="molecule type" value="Genomic_DNA"/>
</dbReference>